<dbReference type="AlphaFoldDB" id="A0AAQ3RHH3"/>
<reference evidence="2 3" key="1">
    <citation type="journal article" date="2023" name="Life. Sci Alliance">
        <title>Evolutionary insights into 3D genome organization and epigenetic landscape of Vigna mungo.</title>
        <authorList>
            <person name="Junaid A."/>
            <person name="Singh B."/>
            <person name="Bhatia S."/>
        </authorList>
    </citation>
    <scope>NUCLEOTIDE SEQUENCE [LARGE SCALE GENOMIC DNA]</scope>
    <source>
        <strain evidence="2">Urdbean</strain>
    </source>
</reference>
<feature type="compositionally biased region" description="Low complexity" evidence="1">
    <location>
        <begin position="80"/>
        <end position="118"/>
    </location>
</feature>
<dbReference type="EMBL" id="CP144691">
    <property type="protein sequence ID" value="WVY92952.1"/>
    <property type="molecule type" value="Genomic_DNA"/>
</dbReference>
<dbReference type="Proteomes" id="UP001374535">
    <property type="component" value="Chromosome 10"/>
</dbReference>
<name>A0AAQ3RHH3_VIGMU</name>
<gene>
    <name evidence="2" type="ORF">V8G54_032040</name>
</gene>
<evidence type="ECO:0000313" key="3">
    <source>
        <dbReference type="Proteomes" id="UP001374535"/>
    </source>
</evidence>
<feature type="region of interest" description="Disordered" evidence="1">
    <location>
        <begin position="80"/>
        <end position="123"/>
    </location>
</feature>
<feature type="non-terminal residue" evidence="2">
    <location>
        <position position="131"/>
    </location>
</feature>
<sequence length="131" mass="13896">MHTHAHKENPIITCSSSSDSELWSSSATSGVERCRRALEIFSSTEVVLLRACSSATDSVYLAKSHGDCVFFFETRASLCRPSSSESESDPDSASSGSSSSSSSSSRSECSISSSLGGSKTKLGDMVVWFVF</sequence>
<evidence type="ECO:0000256" key="1">
    <source>
        <dbReference type="SAM" id="MobiDB-lite"/>
    </source>
</evidence>
<organism evidence="2 3">
    <name type="scientific">Vigna mungo</name>
    <name type="common">Black gram</name>
    <name type="synonym">Phaseolus mungo</name>
    <dbReference type="NCBI Taxonomy" id="3915"/>
    <lineage>
        <taxon>Eukaryota</taxon>
        <taxon>Viridiplantae</taxon>
        <taxon>Streptophyta</taxon>
        <taxon>Embryophyta</taxon>
        <taxon>Tracheophyta</taxon>
        <taxon>Spermatophyta</taxon>
        <taxon>Magnoliopsida</taxon>
        <taxon>eudicotyledons</taxon>
        <taxon>Gunneridae</taxon>
        <taxon>Pentapetalae</taxon>
        <taxon>rosids</taxon>
        <taxon>fabids</taxon>
        <taxon>Fabales</taxon>
        <taxon>Fabaceae</taxon>
        <taxon>Papilionoideae</taxon>
        <taxon>50 kb inversion clade</taxon>
        <taxon>NPAAA clade</taxon>
        <taxon>indigoferoid/millettioid clade</taxon>
        <taxon>Phaseoleae</taxon>
        <taxon>Vigna</taxon>
    </lineage>
</organism>
<accession>A0AAQ3RHH3</accession>
<keyword evidence="3" id="KW-1185">Reference proteome</keyword>
<evidence type="ECO:0000313" key="2">
    <source>
        <dbReference type="EMBL" id="WVY92952.1"/>
    </source>
</evidence>
<protein>
    <submittedName>
        <fullName evidence="2">Uncharacterized protein</fullName>
    </submittedName>
</protein>
<proteinExistence type="predicted"/>